<comment type="catalytic activity">
    <reaction evidence="6 7">
        <text>7-aminomethyl-7-carbaguanine + guanosine(34) in tRNA = 7-aminomethyl-7-carbaguanosine(34) in tRNA + guanine</text>
        <dbReference type="Rhea" id="RHEA:24104"/>
        <dbReference type="Rhea" id="RHEA-COMP:10341"/>
        <dbReference type="Rhea" id="RHEA-COMP:10342"/>
        <dbReference type="ChEBI" id="CHEBI:16235"/>
        <dbReference type="ChEBI" id="CHEBI:58703"/>
        <dbReference type="ChEBI" id="CHEBI:74269"/>
        <dbReference type="ChEBI" id="CHEBI:82833"/>
        <dbReference type="EC" id="2.4.2.29"/>
    </reaction>
</comment>
<reference evidence="9 10" key="1">
    <citation type="submission" date="2019-02" db="EMBL/GenBank/DDBJ databases">
        <title>Deep-cultivation of Planctomycetes and their phenomic and genomic characterization uncovers novel biology.</title>
        <authorList>
            <person name="Wiegand S."/>
            <person name="Jogler M."/>
            <person name="Boedeker C."/>
            <person name="Pinto D."/>
            <person name="Vollmers J."/>
            <person name="Rivas-Marin E."/>
            <person name="Kohn T."/>
            <person name="Peeters S.H."/>
            <person name="Heuer A."/>
            <person name="Rast P."/>
            <person name="Oberbeckmann S."/>
            <person name="Bunk B."/>
            <person name="Jeske O."/>
            <person name="Meyerdierks A."/>
            <person name="Storesund J.E."/>
            <person name="Kallscheuer N."/>
            <person name="Luecker S."/>
            <person name="Lage O.M."/>
            <person name="Pohl T."/>
            <person name="Merkel B.J."/>
            <person name="Hornburger P."/>
            <person name="Mueller R.-W."/>
            <person name="Bruemmer F."/>
            <person name="Labrenz M."/>
            <person name="Spormann A.M."/>
            <person name="Op Den Camp H."/>
            <person name="Overmann J."/>
            <person name="Amann R."/>
            <person name="Jetten M.S.M."/>
            <person name="Mascher T."/>
            <person name="Medema M.H."/>
            <person name="Devos D.P."/>
            <person name="Kaster A.-K."/>
            <person name="Ovreas L."/>
            <person name="Rohde M."/>
            <person name="Galperin M.Y."/>
            <person name="Jogler C."/>
        </authorList>
    </citation>
    <scope>NUCLEOTIDE SEQUENCE [LARGE SCALE GENOMIC DNA]</scope>
    <source>
        <strain evidence="9 10">CA13</strain>
    </source>
</reference>
<keyword evidence="3 7" id="KW-0808">Transferase</keyword>
<feature type="binding site" evidence="7">
    <location>
        <position position="384"/>
    </location>
    <ligand>
        <name>Zn(2+)</name>
        <dbReference type="ChEBI" id="CHEBI:29105"/>
    </ligand>
</feature>
<gene>
    <name evidence="7 9" type="primary">tgt</name>
    <name evidence="9" type="ORF">CA13_14040</name>
</gene>
<feature type="binding site" evidence="7">
    <location>
        <position position="266"/>
    </location>
    <ligand>
        <name>substrate</name>
    </ligand>
</feature>
<feature type="binding site" evidence="7">
    <location>
        <begin position="143"/>
        <end position="147"/>
    </location>
    <ligand>
        <name>substrate</name>
    </ligand>
</feature>
<dbReference type="GO" id="GO:0008616">
    <property type="term" value="P:tRNA queuosine(34) biosynthetic process"/>
    <property type="evidence" value="ECO:0007669"/>
    <property type="project" value="UniProtKB-UniRule"/>
</dbReference>
<feature type="binding site" evidence="7">
    <location>
        <position position="239"/>
    </location>
    <ligand>
        <name>substrate</name>
    </ligand>
</feature>
<evidence type="ECO:0000256" key="5">
    <source>
        <dbReference type="ARBA" id="ARBA00022785"/>
    </source>
</evidence>
<dbReference type="Pfam" id="PF01702">
    <property type="entry name" value="TGT"/>
    <property type="match status" value="1"/>
</dbReference>
<name>A0A5C5YY57_9BACT</name>
<keyword evidence="4 7" id="KW-0819">tRNA processing</keyword>
<evidence type="ECO:0000313" key="10">
    <source>
        <dbReference type="Proteomes" id="UP000315010"/>
    </source>
</evidence>
<proteinExistence type="inferred from homology"/>
<comment type="function">
    <text evidence="7">Catalyzes the base-exchange of a guanine (G) residue with the queuine precursor 7-aminomethyl-7-deazaguanine (PreQ1) at position 34 (anticodon wobble position) in tRNAs with GU(N) anticodons (tRNA-Asp, -Asn, -His and -Tyr). Catalysis occurs through a double-displacement mechanism. The nucleophile active site attacks the C1' of nucleotide 34 to detach the guanine base from the RNA, forming a covalent enzyme-RNA intermediate. The proton acceptor active site deprotonates the incoming PreQ1, allowing a nucleophilic attack on the C1' of the ribose to form the product. After dissociation, two additional enzymatic reactions on the tRNA convert PreQ1 to queuine (Q), resulting in the hypermodified nucleoside queuosine (7-(((4,5-cis-dihydroxy-2-cyclopenten-1-yl)amino)methyl)-7-deazaguanosine).</text>
</comment>
<evidence type="ECO:0000256" key="2">
    <source>
        <dbReference type="ARBA" id="ARBA00022676"/>
    </source>
</evidence>
<dbReference type="HAMAP" id="MF_00168">
    <property type="entry name" value="Q_tRNA_Tgt"/>
    <property type="match status" value="1"/>
</dbReference>
<evidence type="ECO:0000256" key="4">
    <source>
        <dbReference type="ARBA" id="ARBA00022694"/>
    </source>
</evidence>
<dbReference type="InterPro" id="IPR004803">
    <property type="entry name" value="TGT"/>
</dbReference>
<dbReference type="GO" id="GO:0005829">
    <property type="term" value="C:cytosol"/>
    <property type="evidence" value="ECO:0007669"/>
    <property type="project" value="TreeGrafter"/>
</dbReference>
<keyword evidence="10" id="KW-1185">Reference proteome</keyword>
<evidence type="ECO:0000313" key="9">
    <source>
        <dbReference type="EMBL" id="TWT79992.1"/>
    </source>
</evidence>
<feature type="region of interest" description="RNA binding" evidence="7">
    <location>
        <begin position="297"/>
        <end position="303"/>
    </location>
</feature>
<keyword evidence="2 7" id="KW-0328">Glycosyltransferase</keyword>
<dbReference type="Gene3D" id="3.20.20.105">
    <property type="entry name" value="Queuine tRNA-ribosyltransferase-like"/>
    <property type="match status" value="1"/>
</dbReference>
<dbReference type="InterPro" id="IPR036511">
    <property type="entry name" value="TGT-like_sf"/>
</dbReference>
<feature type="binding site" evidence="7">
    <location>
        <position position="354"/>
    </location>
    <ligand>
        <name>Zn(2+)</name>
        <dbReference type="ChEBI" id="CHEBI:29105"/>
    </ligand>
</feature>
<dbReference type="EC" id="2.4.2.29" evidence="7"/>
<dbReference type="NCBIfam" id="TIGR00430">
    <property type="entry name" value="Q_tRNA_tgt"/>
    <property type="match status" value="1"/>
</dbReference>
<organism evidence="9 10">
    <name type="scientific">Novipirellula herctigrandis</name>
    <dbReference type="NCBI Taxonomy" id="2527986"/>
    <lineage>
        <taxon>Bacteria</taxon>
        <taxon>Pseudomonadati</taxon>
        <taxon>Planctomycetota</taxon>
        <taxon>Planctomycetia</taxon>
        <taxon>Pirellulales</taxon>
        <taxon>Pirellulaceae</taxon>
        <taxon>Novipirellula</taxon>
    </lineage>
</organism>
<dbReference type="PANTHER" id="PTHR46499:SF1">
    <property type="entry name" value="QUEUINE TRNA-RIBOSYLTRANSFERASE"/>
    <property type="match status" value="1"/>
</dbReference>
<protein>
    <recommendedName>
        <fullName evidence="7">Queuine tRNA-ribosyltransferase</fullName>
        <ecNumber evidence="7">2.4.2.29</ecNumber>
    </recommendedName>
    <alternativeName>
        <fullName evidence="7">Guanine insertion enzyme</fullName>
    </alternativeName>
    <alternativeName>
        <fullName evidence="7">tRNA-guanine transglycosylase</fullName>
    </alternativeName>
</protein>
<dbReference type="FunFam" id="3.20.20.105:FF:000001">
    <property type="entry name" value="Queuine tRNA-ribosyltransferase"/>
    <property type="match status" value="1"/>
</dbReference>
<dbReference type="NCBIfam" id="TIGR00449">
    <property type="entry name" value="tgt_general"/>
    <property type="match status" value="1"/>
</dbReference>
<accession>A0A5C5YY57</accession>
<comment type="subunit">
    <text evidence="7">Homodimer. Within each dimer, one monomer is responsible for RNA recognition and catalysis, while the other monomer binds to the replacement base PreQ1.</text>
</comment>
<feature type="active site" description="Proton acceptor" evidence="7">
    <location>
        <position position="143"/>
    </location>
</feature>
<evidence type="ECO:0000256" key="1">
    <source>
        <dbReference type="ARBA" id="ARBA00004691"/>
    </source>
</evidence>
<feature type="active site" description="Nucleophile" evidence="7">
    <location>
        <position position="316"/>
    </location>
</feature>
<keyword evidence="5 7" id="KW-0671">Queuosine biosynthesis</keyword>
<feature type="binding site" evidence="7">
    <location>
        <position position="359"/>
    </location>
    <ligand>
        <name>Zn(2+)</name>
        <dbReference type="ChEBI" id="CHEBI:29105"/>
    </ligand>
</feature>
<keyword evidence="7" id="KW-0479">Metal-binding</keyword>
<sequence length="419" mass="46545">MVIPNAYLRLVCGFDLVSRRCRTDSEYFRFAISKLAIPKPIHFEQPYVLMSVFHYQLLNRDRRTSARRGFFSTPHGPVQTPGFMPVGTQGTVKGLTIDQVAATGAEMILGNTYHLALRPGHETVRRLGGLHGMTLWDGPILTDSGGFQVFSLEAIREINEEAATFRSHIDGAIIKLTPEHSIEIQESLGSDVAMVLDHVVALPAERSKVVEAMERSIRWAQRCLNAASRDDQARFAIVQGGLDVELRQQCATELSAMEFEGFAIGGLSVGEPPPEMYRITEATCPYLPEEKPRYLMGVGTPVDLLESVARGVDLFDCVMPTRNGRNAMAFTDQGKIKIRNAVHREDTEPLEKGCPCLACRHSRGYLRHLFVAGEMLGPILLSIHNLTYYQRVMAGARTAIENGTFAEYMEMKKAGWGVS</sequence>
<dbReference type="InterPro" id="IPR050076">
    <property type="entry name" value="ArchSynthase1/Queuine_TRR"/>
</dbReference>
<dbReference type="AlphaFoldDB" id="A0A5C5YY57"/>
<dbReference type="PANTHER" id="PTHR46499">
    <property type="entry name" value="QUEUINE TRNA-RIBOSYLTRANSFERASE"/>
    <property type="match status" value="1"/>
</dbReference>
<feature type="binding site" evidence="7">
    <location>
        <position position="356"/>
    </location>
    <ligand>
        <name>Zn(2+)</name>
        <dbReference type="ChEBI" id="CHEBI:29105"/>
    </ligand>
</feature>
<comment type="similarity">
    <text evidence="7">Belongs to the queuine tRNA-ribosyltransferase family.</text>
</comment>
<dbReference type="GO" id="GO:0008479">
    <property type="term" value="F:tRNA-guanosine(34) queuine transglycosylase activity"/>
    <property type="evidence" value="ECO:0007669"/>
    <property type="project" value="UniProtKB-UniRule"/>
</dbReference>
<dbReference type="GO" id="GO:0046872">
    <property type="term" value="F:metal ion binding"/>
    <property type="evidence" value="ECO:0007669"/>
    <property type="project" value="UniProtKB-KW"/>
</dbReference>
<evidence type="ECO:0000256" key="7">
    <source>
        <dbReference type="HAMAP-Rule" id="MF_00168"/>
    </source>
</evidence>
<feature type="domain" description="tRNA-guanine(15) transglycosylase-like" evidence="8">
    <location>
        <begin position="65"/>
        <end position="412"/>
    </location>
</feature>
<feature type="binding site" evidence="7">
    <location>
        <position position="197"/>
    </location>
    <ligand>
        <name>substrate</name>
    </ligand>
</feature>
<feature type="region of interest" description="RNA binding; important for wobble base 34 recognition" evidence="7">
    <location>
        <begin position="321"/>
        <end position="325"/>
    </location>
</feature>
<evidence type="ECO:0000256" key="6">
    <source>
        <dbReference type="ARBA" id="ARBA00050112"/>
    </source>
</evidence>
<dbReference type="InterPro" id="IPR002616">
    <property type="entry name" value="tRNA_ribo_trans-like"/>
</dbReference>
<evidence type="ECO:0000259" key="8">
    <source>
        <dbReference type="Pfam" id="PF01702"/>
    </source>
</evidence>
<comment type="caution">
    <text evidence="9">The sequence shown here is derived from an EMBL/GenBank/DDBJ whole genome shotgun (WGS) entry which is preliminary data.</text>
</comment>
<comment type="pathway">
    <text evidence="1 7">tRNA modification; tRNA-queuosine biosynthesis.</text>
</comment>
<keyword evidence="7" id="KW-0862">Zinc</keyword>
<dbReference type="UniPathway" id="UPA00392"/>
<dbReference type="EMBL" id="SJPJ01000001">
    <property type="protein sequence ID" value="TWT79992.1"/>
    <property type="molecule type" value="Genomic_DNA"/>
</dbReference>
<dbReference type="Proteomes" id="UP000315010">
    <property type="component" value="Unassembled WGS sequence"/>
</dbReference>
<evidence type="ECO:0000256" key="3">
    <source>
        <dbReference type="ARBA" id="ARBA00022679"/>
    </source>
</evidence>
<dbReference type="SUPFAM" id="SSF51713">
    <property type="entry name" value="tRNA-guanine transglycosylase"/>
    <property type="match status" value="1"/>
</dbReference>
<comment type="cofactor">
    <cofactor evidence="7">
        <name>Zn(2+)</name>
        <dbReference type="ChEBI" id="CHEBI:29105"/>
    </cofactor>
    <text evidence="7">Binds 1 zinc ion per subunit.</text>
</comment>